<organism evidence="1 2">
    <name type="scientific">Dipteronia sinensis</name>
    <dbReference type="NCBI Taxonomy" id="43782"/>
    <lineage>
        <taxon>Eukaryota</taxon>
        <taxon>Viridiplantae</taxon>
        <taxon>Streptophyta</taxon>
        <taxon>Embryophyta</taxon>
        <taxon>Tracheophyta</taxon>
        <taxon>Spermatophyta</taxon>
        <taxon>Magnoliopsida</taxon>
        <taxon>eudicotyledons</taxon>
        <taxon>Gunneridae</taxon>
        <taxon>Pentapetalae</taxon>
        <taxon>rosids</taxon>
        <taxon>malvids</taxon>
        <taxon>Sapindales</taxon>
        <taxon>Sapindaceae</taxon>
        <taxon>Hippocastanoideae</taxon>
        <taxon>Acereae</taxon>
        <taxon>Dipteronia</taxon>
    </lineage>
</organism>
<protein>
    <submittedName>
        <fullName evidence="1">Uncharacterized protein</fullName>
    </submittedName>
</protein>
<evidence type="ECO:0000313" key="1">
    <source>
        <dbReference type="EMBL" id="KAK3229544.1"/>
    </source>
</evidence>
<dbReference type="EMBL" id="JANJYJ010000001">
    <property type="protein sequence ID" value="KAK3229544.1"/>
    <property type="molecule type" value="Genomic_DNA"/>
</dbReference>
<keyword evidence="2" id="KW-1185">Reference proteome</keyword>
<dbReference type="Proteomes" id="UP001281410">
    <property type="component" value="Unassembled WGS sequence"/>
</dbReference>
<gene>
    <name evidence="1" type="ORF">Dsin_001425</name>
</gene>
<sequence>MSFDEHPVKIENARLIKEIDRISAIAAKYVGNPMVNYQLISHLVPTRPLELCLVNFGGQQGI</sequence>
<evidence type="ECO:0000313" key="2">
    <source>
        <dbReference type="Proteomes" id="UP001281410"/>
    </source>
</evidence>
<name>A0AAE0B5C6_9ROSI</name>
<dbReference type="AlphaFoldDB" id="A0AAE0B5C6"/>
<accession>A0AAE0B5C6</accession>
<reference evidence="1" key="1">
    <citation type="journal article" date="2023" name="Plant J.">
        <title>Genome sequences and population genomics provide insights into the demographic history, inbreeding, and mutation load of two 'living fossil' tree species of Dipteronia.</title>
        <authorList>
            <person name="Feng Y."/>
            <person name="Comes H.P."/>
            <person name="Chen J."/>
            <person name="Zhu S."/>
            <person name="Lu R."/>
            <person name="Zhang X."/>
            <person name="Li P."/>
            <person name="Qiu J."/>
            <person name="Olsen K.M."/>
            <person name="Qiu Y."/>
        </authorList>
    </citation>
    <scope>NUCLEOTIDE SEQUENCE</scope>
    <source>
        <strain evidence="1">NBL</strain>
    </source>
</reference>
<comment type="caution">
    <text evidence="1">The sequence shown here is derived from an EMBL/GenBank/DDBJ whole genome shotgun (WGS) entry which is preliminary data.</text>
</comment>
<proteinExistence type="predicted"/>